<accession>A0A381P6C8</accession>
<keyword evidence="4 5" id="KW-0472">Membrane</keyword>
<feature type="transmembrane region" description="Helical" evidence="5">
    <location>
        <begin position="186"/>
        <end position="205"/>
    </location>
</feature>
<feature type="transmembrane region" description="Helical" evidence="5">
    <location>
        <begin position="20"/>
        <end position="40"/>
    </location>
</feature>
<evidence type="ECO:0000256" key="4">
    <source>
        <dbReference type="ARBA" id="ARBA00023136"/>
    </source>
</evidence>
<dbReference type="PANTHER" id="PTHR42723">
    <property type="entry name" value="CHLOROPHYLL SYNTHASE"/>
    <property type="match status" value="1"/>
</dbReference>
<feature type="transmembrane region" description="Helical" evidence="5">
    <location>
        <begin position="114"/>
        <end position="135"/>
    </location>
</feature>
<comment type="subcellular location">
    <subcellularLocation>
        <location evidence="1">Membrane</location>
        <topology evidence="1">Multi-pass membrane protein</topology>
    </subcellularLocation>
</comment>
<proteinExistence type="predicted"/>
<evidence type="ECO:0008006" key="7">
    <source>
        <dbReference type="Google" id="ProtNLM"/>
    </source>
</evidence>
<gene>
    <name evidence="6" type="ORF">METZ01_LOCUS14821</name>
</gene>
<dbReference type="EMBL" id="UINC01000839">
    <property type="protein sequence ID" value="SUZ61967.1"/>
    <property type="molecule type" value="Genomic_DNA"/>
</dbReference>
<dbReference type="InterPro" id="IPR000537">
    <property type="entry name" value="UbiA_prenyltransferase"/>
</dbReference>
<feature type="transmembrane region" description="Helical" evidence="5">
    <location>
        <begin position="211"/>
        <end position="232"/>
    </location>
</feature>
<name>A0A381P6C8_9ZZZZ</name>
<evidence type="ECO:0000256" key="1">
    <source>
        <dbReference type="ARBA" id="ARBA00004141"/>
    </source>
</evidence>
<dbReference type="AlphaFoldDB" id="A0A381P6C8"/>
<keyword evidence="2 5" id="KW-0812">Transmembrane</keyword>
<protein>
    <recommendedName>
        <fullName evidence="7">Geranylgeranylglycerol-phosphate geranylgeranyltransferase</fullName>
    </recommendedName>
</protein>
<feature type="transmembrane region" description="Helical" evidence="5">
    <location>
        <begin position="244"/>
        <end position="264"/>
    </location>
</feature>
<dbReference type="GO" id="GO:0016020">
    <property type="term" value="C:membrane"/>
    <property type="evidence" value="ECO:0007669"/>
    <property type="project" value="UniProtKB-SubCell"/>
</dbReference>
<dbReference type="GO" id="GO:0016765">
    <property type="term" value="F:transferase activity, transferring alkyl or aryl (other than methyl) groups"/>
    <property type="evidence" value="ECO:0007669"/>
    <property type="project" value="InterPro"/>
</dbReference>
<keyword evidence="3 5" id="KW-1133">Transmembrane helix</keyword>
<dbReference type="InterPro" id="IPR050475">
    <property type="entry name" value="Prenyltransferase_related"/>
</dbReference>
<feature type="transmembrane region" description="Helical" evidence="5">
    <location>
        <begin position="61"/>
        <end position="82"/>
    </location>
</feature>
<dbReference type="PANTHER" id="PTHR42723:SF1">
    <property type="entry name" value="CHLOROPHYLL SYNTHASE, CHLOROPLASTIC"/>
    <property type="match status" value="1"/>
</dbReference>
<organism evidence="6">
    <name type="scientific">marine metagenome</name>
    <dbReference type="NCBI Taxonomy" id="408172"/>
    <lineage>
        <taxon>unclassified sequences</taxon>
        <taxon>metagenomes</taxon>
        <taxon>ecological metagenomes</taxon>
    </lineage>
</organism>
<evidence type="ECO:0000256" key="5">
    <source>
        <dbReference type="SAM" id="Phobius"/>
    </source>
</evidence>
<evidence type="ECO:0000313" key="6">
    <source>
        <dbReference type="EMBL" id="SUZ61967.1"/>
    </source>
</evidence>
<dbReference type="Pfam" id="PF01040">
    <property type="entry name" value="UbiA"/>
    <property type="match status" value="1"/>
</dbReference>
<dbReference type="Gene3D" id="1.20.120.1780">
    <property type="entry name" value="UbiA prenyltransferase"/>
    <property type="match status" value="1"/>
</dbReference>
<dbReference type="Gene3D" id="1.10.357.140">
    <property type="entry name" value="UbiA prenyltransferase"/>
    <property type="match status" value="1"/>
</dbReference>
<evidence type="ECO:0000256" key="3">
    <source>
        <dbReference type="ARBA" id="ARBA00022989"/>
    </source>
</evidence>
<reference evidence="6" key="1">
    <citation type="submission" date="2018-05" db="EMBL/GenBank/DDBJ databases">
        <authorList>
            <person name="Lanie J.A."/>
            <person name="Ng W.-L."/>
            <person name="Kazmierczak K.M."/>
            <person name="Andrzejewski T.M."/>
            <person name="Davidsen T.M."/>
            <person name="Wayne K.J."/>
            <person name="Tettelin H."/>
            <person name="Glass J.I."/>
            <person name="Rusch D."/>
            <person name="Podicherti R."/>
            <person name="Tsui H.-C.T."/>
            <person name="Winkler M.E."/>
        </authorList>
    </citation>
    <scope>NUCLEOTIDE SEQUENCE</scope>
</reference>
<dbReference type="CDD" id="cd13961">
    <property type="entry name" value="PT_UbiA_DGGGPS"/>
    <property type="match status" value="1"/>
</dbReference>
<sequence length="265" mass="29349">MVAASASLMSAYILDNFHYSIIKLYTLLVVVFYTGAANAFNDYCDYEIDLINRPNRPLSRGLLNSNEALLFSIILFIVGSLVTLLLPLKATIVSVGLALPLIIIYSLRLKGIPIIGNMVVSIILGLSFIFFGLSHGNINPMIIPSILAFGLTMLRELIKDIADIEGDKENNLKTLPIVIGEEKSIFVSYCFIFIIGFGSLMPYYFNIYGNYYLILLIAGVEVPLVIIVYYFMKLPLTSSAKKSSNLLKFSTIAGLIAIFTDHYVS</sequence>
<evidence type="ECO:0000256" key="2">
    <source>
        <dbReference type="ARBA" id="ARBA00022692"/>
    </source>
</evidence>
<feature type="transmembrane region" description="Helical" evidence="5">
    <location>
        <begin position="88"/>
        <end position="107"/>
    </location>
</feature>
<dbReference type="InterPro" id="IPR044878">
    <property type="entry name" value="UbiA_sf"/>
</dbReference>